<gene>
    <name evidence="4 7" type="primary">menC</name>
    <name evidence="7" type="ORF">FCL40_14390</name>
</gene>
<evidence type="ECO:0000256" key="3">
    <source>
        <dbReference type="ARBA" id="ARBA00023239"/>
    </source>
</evidence>
<dbReference type="InterPro" id="IPR029065">
    <property type="entry name" value="Enolase_C-like"/>
</dbReference>
<comment type="pathway">
    <text evidence="4">Quinol/quinone metabolism; 1,4-dihydroxy-2-naphthoate biosynthesis; 1,4-dihydroxy-2-naphthoate from chorismate: step 4/7.</text>
</comment>
<keyword evidence="8" id="KW-1185">Reference proteome</keyword>
<dbReference type="GO" id="GO:0043748">
    <property type="term" value="F:O-succinylbenzoate synthase activity"/>
    <property type="evidence" value="ECO:0007669"/>
    <property type="project" value="UniProtKB-EC"/>
</dbReference>
<dbReference type="NCBIfam" id="NF003473">
    <property type="entry name" value="PRK05105.1"/>
    <property type="match status" value="1"/>
</dbReference>
<dbReference type="EMBL" id="SWCI01000011">
    <property type="protein sequence ID" value="TKB47928.1"/>
    <property type="molecule type" value="Genomic_DNA"/>
</dbReference>
<dbReference type="GO" id="GO:0000287">
    <property type="term" value="F:magnesium ion binding"/>
    <property type="evidence" value="ECO:0007669"/>
    <property type="project" value="UniProtKB-UniRule"/>
</dbReference>
<dbReference type="InterPro" id="IPR018110">
    <property type="entry name" value="Mandel_Rmase/mucon_lact_enz_CS"/>
</dbReference>
<dbReference type="HAMAP" id="MF_00470">
    <property type="entry name" value="MenC_1"/>
    <property type="match status" value="1"/>
</dbReference>
<feature type="binding site" evidence="4">
    <location>
        <position position="161"/>
    </location>
    <ligand>
        <name>Mg(2+)</name>
        <dbReference type="ChEBI" id="CHEBI:18420"/>
    </ligand>
</feature>
<reference evidence="7 8" key="1">
    <citation type="submission" date="2019-04" db="EMBL/GenBank/DDBJ databases">
        <authorList>
            <person name="Hwang J.C."/>
        </authorList>
    </citation>
    <scope>NUCLEOTIDE SEQUENCE [LARGE SCALE GENOMIC DNA]</scope>
    <source>
        <strain evidence="7 8">IMCC35001</strain>
    </source>
</reference>
<keyword evidence="2 4" id="KW-0460">Magnesium</keyword>
<dbReference type="PANTHER" id="PTHR48073:SF2">
    <property type="entry name" value="O-SUCCINYLBENZOATE SYNTHASE"/>
    <property type="match status" value="1"/>
</dbReference>
<evidence type="ECO:0000313" key="7">
    <source>
        <dbReference type="EMBL" id="TKB47928.1"/>
    </source>
</evidence>
<dbReference type="Gene3D" id="3.30.390.10">
    <property type="entry name" value="Enolase-like, N-terminal domain"/>
    <property type="match status" value="1"/>
</dbReference>
<feature type="active site" description="Proton donor" evidence="4">
    <location>
        <position position="133"/>
    </location>
</feature>
<dbReference type="SFLD" id="SFLDS00001">
    <property type="entry name" value="Enolase"/>
    <property type="match status" value="1"/>
</dbReference>
<dbReference type="SUPFAM" id="SSF51604">
    <property type="entry name" value="Enolase C-terminal domain-like"/>
    <property type="match status" value="1"/>
</dbReference>
<dbReference type="GO" id="GO:0009063">
    <property type="term" value="P:amino acid catabolic process"/>
    <property type="evidence" value="ECO:0007669"/>
    <property type="project" value="InterPro"/>
</dbReference>
<feature type="binding site" evidence="4">
    <location>
        <position position="187"/>
    </location>
    <ligand>
        <name>Mg(2+)</name>
        <dbReference type="ChEBI" id="CHEBI:18420"/>
    </ligand>
</feature>
<dbReference type="Proteomes" id="UP000305674">
    <property type="component" value="Unassembled WGS sequence"/>
</dbReference>
<dbReference type="InterPro" id="IPR029017">
    <property type="entry name" value="Enolase-like_N"/>
</dbReference>
<evidence type="ECO:0000313" key="8">
    <source>
        <dbReference type="Proteomes" id="UP000305674"/>
    </source>
</evidence>
<dbReference type="RefSeq" id="WP_136853999.1">
    <property type="nucleotide sequence ID" value="NZ_SWCI01000011.1"/>
</dbReference>
<comment type="caution">
    <text evidence="7">The sequence shown here is derived from an EMBL/GenBank/DDBJ whole genome shotgun (WGS) entry which is preliminary data.</text>
</comment>
<dbReference type="CDD" id="cd03320">
    <property type="entry name" value="OSBS"/>
    <property type="match status" value="1"/>
</dbReference>
<comment type="pathway">
    <text evidence="4">Quinol/quinone metabolism; menaquinone biosynthesis.</text>
</comment>
<dbReference type="InterPro" id="IPR013342">
    <property type="entry name" value="Mandelate_racemase_C"/>
</dbReference>
<dbReference type="Pfam" id="PF21508">
    <property type="entry name" value="MenC_N"/>
    <property type="match status" value="1"/>
</dbReference>
<dbReference type="SFLD" id="SFLDG00180">
    <property type="entry name" value="muconate_cycloisomerase"/>
    <property type="match status" value="1"/>
</dbReference>
<dbReference type="GO" id="GO:0009234">
    <property type="term" value="P:menaquinone biosynthetic process"/>
    <property type="evidence" value="ECO:0007669"/>
    <property type="project" value="UniProtKB-UniRule"/>
</dbReference>
<keyword evidence="3 4" id="KW-0456">Lyase</keyword>
<comment type="function">
    <text evidence="4">Converts 2-succinyl-6-hydroxy-2,4-cyclohexadiene-1-carboxylate (SHCHC) to 2-succinylbenzoate (OSB).</text>
</comment>
<dbReference type="PANTHER" id="PTHR48073">
    <property type="entry name" value="O-SUCCINYLBENZOATE SYNTHASE-RELATED"/>
    <property type="match status" value="1"/>
</dbReference>
<dbReference type="Pfam" id="PF13378">
    <property type="entry name" value="MR_MLE_C"/>
    <property type="match status" value="1"/>
</dbReference>
<sequence length="318" mass="35265">MNALALYRYAIPFHSAIDFNGHRLSQREGLLVKLELDGRIAWGEASPLPGFSRESLAQAQAQLLMLMPRLAPSDKLPEPATLPSVRFALSSALWKLRREHRITHQDPAPLLTGSSPQIIDKAANIDARYLKLKVGRQSVEEEIRLIYRLLEQDPKRRFRLDANRRWSEQQAAEFVAAIPLKQVDYIEEPTPSLQTNLALAESLGLPLALDETTQAEGYRYRPQPGVKALVLKPSLIGDLDTLAEMVVQAELDGVAVVLSSAFESNLGLDTLADLAAELTPDHPPGLDTLEAMKADLIMPARPGMPCLTEDQLECLWRA</sequence>
<comment type="cofactor">
    <cofactor evidence="4">
        <name>a divalent metal cation</name>
        <dbReference type="ChEBI" id="CHEBI:60240"/>
    </cofactor>
</comment>
<feature type="binding site" evidence="4">
    <location>
        <position position="210"/>
    </location>
    <ligand>
        <name>Mg(2+)</name>
        <dbReference type="ChEBI" id="CHEBI:18420"/>
    </ligand>
</feature>
<dbReference type="SMART" id="SM00922">
    <property type="entry name" value="MR_MLE"/>
    <property type="match status" value="1"/>
</dbReference>
<feature type="domain" description="Mandelate racemase/muconate lactonizing enzyme C-terminal" evidence="6">
    <location>
        <begin position="116"/>
        <end position="206"/>
    </location>
</feature>
<feature type="active site" description="Proton acceptor" evidence="4">
    <location>
        <position position="232"/>
    </location>
</feature>
<dbReference type="PROSITE" id="PS00909">
    <property type="entry name" value="MR_MLE_2"/>
    <property type="match status" value="1"/>
</dbReference>
<keyword evidence="4" id="KW-0474">Menaquinone biosynthesis</keyword>
<dbReference type="SUPFAM" id="SSF54826">
    <property type="entry name" value="Enolase N-terminal domain-like"/>
    <property type="match status" value="1"/>
</dbReference>
<proteinExistence type="inferred from homology"/>
<organism evidence="7 8">
    <name type="scientific">Ferrimonas sediminicola</name>
    <dbReference type="NCBI Taxonomy" id="2569538"/>
    <lineage>
        <taxon>Bacteria</taxon>
        <taxon>Pseudomonadati</taxon>
        <taxon>Pseudomonadota</taxon>
        <taxon>Gammaproteobacteria</taxon>
        <taxon>Alteromonadales</taxon>
        <taxon>Ferrimonadaceae</taxon>
        <taxon>Ferrimonas</taxon>
    </lineage>
</organism>
<dbReference type="Gene3D" id="3.20.20.120">
    <property type="entry name" value="Enolase-like C-terminal domain"/>
    <property type="match status" value="1"/>
</dbReference>
<comment type="similarity">
    <text evidence="4">Belongs to the mandelate racemase/muconate lactonizing enzyme family. MenC type 1 subfamily.</text>
</comment>
<keyword evidence="1 4" id="KW-0479">Metal-binding</keyword>
<dbReference type="InterPro" id="IPR041338">
    <property type="entry name" value="OSBS_N"/>
</dbReference>
<evidence type="ECO:0000259" key="6">
    <source>
        <dbReference type="SMART" id="SM00922"/>
    </source>
</evidence>
<evidence type="ECO:0000256" key="2">
    <source>
        <dbReference type="ARBA" id="ARBA00022842"/>
    </source>
</evidence>
<protein>
    <recommendedName>
        <fullName evidence="4 5">o-succinylbenzoate synthase</fullName>
        <shortName evidence="4">OSB synthase</shortName>
        <shortName evidence="4">OSBS</shortName>
        <ecNumber evidence="4 5">4.2.1.113</ecNumber>
    </recommendedName>
    <alternativeName>
        <fullName evidence="4">4-(2'-carboxyphenyl)-4-oxybutyric acid synthase</fullName>
    </alternativeName>
    <alternativeName>
        <fullName evidence="4">o-succinylbenzoic acid synthase</fullName>
    </alternativeName>
</protein>
<dbReference type="InterPro" id="IPR036849">
    <property type="entry name" value="Enolase-like_C_sf"/>
</dbReference>
<dbReference type="AlphaFoldDB" id="A0A4U1BAQ2"/>
<dbReference type="EC" id="4.2.1.113" evidence="4 5"/>
<dbReference type="UniPathway" id="UPA01057">
    <property type="reaction ID" value="UER00165"/>
</dbReference>
<dbReference type="OrthoDB" id="3725747at2"/>
<dbReference type="NCBIfam" id="TIGR01927">
    <property type="entry name" value="menC_gam_Gplu"/>
    <property type="match status" value="1"/>
</dbReference>
<comment type="catalytic activity">
    <reaction evidence="4">
        <text>(1R,6R)-6-hydroxy-2-succinyl-cyclohexa-2,4-diene-1-carboxylate = 2-succinylbenzoate + H2O</text>
        <dbReference type="Rhea" id="RHEA:10196"/>
        <dbReference type="ChEBI" id="CHEBI:15377"/>
        <dbReference type="ChEBI" id="CHEBI:18325"/>
        <dbReference type="ChEBI" id="CHEBI:58689"/>
        <dbReference type="EC" id="4.2.1.113"/>
    </reaction>
</comment>
<evidence type="ECO:0000256" key="4">
    <source>
        <dbReference type="HAMAP-Rule" id="MF_00470"/>
    </source>
</evidence>
<dbReference type="SFLD" id="SFLDF00009">
    <property type="entry name" value="o-succinylbenzoate_synthase"/>
    <property type="match status" value="1"/>
</dbReference>
<name>A0A4U1BAQ2_9GAMM</name>
<dbReference type="InterPro" id="IPR010196">
    <property type="entry name" value="OSB_synthase_MenC1"/>
</dbReference>
<accession>A0A4U1BAQ2</accession>
<evidence type="ECO:0000256" key="1">
    <source>
        <dbReference type="ARBA" id="ARBA00022723"/>
    </source>
</evidence>
<dbReference type="UniPathway" id="UPA00079"/>
<evidence type="ECO:0000256" key="5">
    <source>
        <dbReference type="NCBIfam" id="TIGR01927"/>
    </source>
</evidence>